<comment type="caution">
    <text evidence="4">The sequence shown here is derived from an EMBL/GenBank/DDBJ whole genome shotgun (WGS) entry which is preliminary data.</text>
</comment>
<dbReference type="InterPro" id="IPR005786">
    <property type="entry name" value="B_amino_transII"/>
</dbReference>
<sequence>RLLMPSYDVNSFVSAVKKVVKANEDYVPPYDSGGALYIRPLMIGTGPIVGVKPASEYKMIIFTVPVGPYFPEGFQGIDLEITKKYTRAAPGGTGSSKTC</sequence>
<dbReference type="InterPro" id="IPR036038">
    <property type="entry name" value="Aminotransferase-like"/>
</dbReference>
<dbReference type="Gene3D" id="3.30.470.10">
    <property type="match status" value="1"/>
</dbReference>
<dbReference type="GO" id="GO:0004084">
    <property type="term" value="F:branched-chain-amino-acid transaminase activity"/>
    <property type="evidence" value="ECO:0007669"/>
    <property type="project" value="InterPro"/>
</dbReference>
<organism evidence="4">
    <name type="scientific">marine sediment metagenome</name>
    <dbReference type="NCBI Taxonomy" id="412755"/>
    <lineage>
        <taxon>unclassified sequences</taxon>
        <taxon>metagenomes</taxon>
        <taxon>ecological metagenomes</taxon>
    </lineage>
</organism>
<name>X1M381_9ZZZZ</name>
<dbReference type="SUPFAM" id="SSF56752">
    <property type="entry name" value="D-aminoacid aminotransferase-like PLP-dependent enzymes"/>
    <property type="match status" value="1"/>
</dbReference>
<dbReference type="EMBL" id="BARU01047636">
    <property type="protein sequence ID" value="GAI00854.1"/>
    <property type="molecule type" value="Genomic_DNA"/>
</dbReference>
<reference evidence="4" key="1">
    <citation type="journal article" date="2014" name="Front. Microbiol.">
        <title>High frequency of phylogenetically diverse reductive dehalogenase-homologous genes in deep subseafloor sedimentary metagenomes.</title>
        <authorList>
            <person name="Kawai M."/>
            <person name="Futagami T."/>
            <person name="Toyoda A."/>
            <person name="Takaki Y."/>
            <person name="Nishi S."/>
            <person name="Hori S."/>
            <person name="Arai W."/>
            <person name="Tsubouchi T."/>
            <person name="Morono Y."/>
            <person name="Uchiyama I."/>
            <person name="Ito T."/>
            <person name="Fujiyama A."/>
            <person name="Inagaki F."/>
            <person name="Takami H."/>
        </authorList>
    </citation>
    <scope>NUCLEOTIDE SEQUENCE</scope>
    <source>
        <strain evidence="4">Expedition CK06-06</strain>
    </source>
</reference>
<dbReference type="PANTHER" id="PTHR42825">
    <property type="entry name" value="AMINO ACID AMINOTRANSFERASE"/>
    <property type="match status" value="1"/>
</dbReference>
<comment type="similarity">
    <text evidence="2">Belongs to the class-IV pyridoxal-phosphate-dependent aminotransferase family.</text>
</comment>
<keyword evidence="3" id="KW-0663">Pyridoxal phosphate</keyword>
<feature type="non-terminal residue" evidence="4">
    <location>
        <position position="1"/>
    </location>
</feature>
<dbReference type="GO" id="GO:0009081">
    <property type="term" value="P:branched-chain amino acid metabolic process"/>
    <property type="evidence" value="ECO:0007669"/>
    <property type="project" value="InterPro"/>
</dbReference>
<feature type="non-terminal residue" evidence="4">
    <location>
        <position position="99"/>
    </location>
</feature>
<dbReference type="PANTHER" id="PTHR42825:SF2">
    <property type="entry name" value="BRANCHED-CHAIN-AMINO-ACID AMINOTRANSFERASE 3, CHLOROPLASTIC-RELATED"/>
    <property type="match status" value="1"/>
</dbReference>
<gene>
    <name evidence="4" type="ORF">S03H2_71273</name>
</gene>
<evidence type="ECO:0000256" key="2">
    <source>
        <dbReference type="ARBA" id="ARBA00009320"/>
    </source>
</evidence>
<dbReference type="AlphaFoldDB" id="X1M381"/>
<evidence type="ECO:0000313" key="4">
    <source>
        <dbReference type="EMBL" id="GAI00854.1"/>
    </source>
</evidence>
<evidence type="ECO:0008006" key="5">
    <source>
        <dbReference type="Google" id="ProtNLM"/>
    </source>
</evidence>
<dbReference type="InterPro" id="IPR043131">
    <property type="entry name" value="BCAT-like_N"/>
</dbReference>
<evidence type="ECO:0000256" key="1">
    <source>
        <dbReference type="ARBA" id="ARBA00001933"/>
    </source>
</evidence>
<protein>
    <recommendedName>
        <fullName evidence="5">Branched-chain amino acid aminotransferase</fullName>
    </recommendedName>
</protein>
<proteinExistence type="inferred from homology"/>
<evidence type="ECO:0000256" key="3">
    <source>
        <dbReference type="ARBA" id="ARBA00022898"/>
    </source>
</evidence>
<accession>X1M381</accession>
<comment type="cofactor">
    <cofactor evidence="1">
        <name>pyridoxal 5'-phosphate</name>
        <dbReference type="ChEBI" id="CHEBI:597326"/>
    </cofactor>
</comment>